<dbReference type="RefSeq" id="WP_153713060.1">
    <property type="nucleotide sequence ID" value="NZ_CP045871.1"/>
</dbReference>
<evidence type="ECO:0000256" key="3">
    <source>
        <dbReference type="ARBA" id="ARBA00023125"/>
    </source>
</evidence>
<keyword evidence="3" id="KW-0238">DNA-binding</keyword>
<evidence type="ECO:0000256" key="1">
    <source>
        <dbReference type="ARBA" id="ARBA00022491"/>
    </source>
</evidence>
<dbReference type="Gene3D" id="1.10.10.10">
    <property type="entry name" value="Winged helix-like DNA-binding domain superfamily/Winged helix DNA-binding domain"/>
    <property type="match status" value="1"/>
</dbReference>
<dbReference type="InterPro" id="IPR036388">
    <property type="entry name" value="WH-like_DNA-bd_sf"/>
</dbReference>
<dbReference type="AlphaFoldDB" id="A0A5Q2QC18"/>
<reference evidence="8 9" key="1">
    <citation type="submission" date="2019-11" db="EMBL/GenBank/DDBJ databases">
        <authorList>
            <person name="Khan S.A."/>
            <person name="Jeon C.O."/>
            <person name="Chun B.H."/>
        </authorList>
    </citation>
    <scope>NUCLEOTIDE SEQUENCE [LARGE SCALE GENOMIC DNA]</scope>
    <source>
        <strain evidence="8 9">IMCC 1097</strain>
    </source>
</reference>
<sequence>MPQTARVSDAIVDQLEALILEGSMRPGERLPTERALAERFDVSRPSVRDALQKLSSRGLVRRRQGGGTFVADGIGATFTDPLMELLANDDNAAEQISEFRHALEGLAARLAAKRATDQDRALIQRKYDELRRLQQTDDLSAEAAADAEFHLAIAEAAHNPVLLHVMRTMFLLLRDNIIGNLSGLSEETGSRQLIRDQHAKMLEHIVSAPDPDKARTSAREHLETIIQMFRDNKAATERQKSSRRRDLFKS</sequence>
<dbReference type="InterPro" id="IPR036390">
    <property type="entry name" value="WH_DNA-bd_sf"/>
</dbReference>
<dbReference type="SUPFAM" id="SSF48008">
    <property type="entry name" value="GntR ligand-binding domain-like"/>
    <property type="match status" value="1"/>
</dbReference>
<dbReference type="InterPro" id="IPR000524">
    <property type="entry name" value="Tscrpt_reg_HTH_GntR"/>
</dbReference>
<evidence type="ECO:0000256" key="4">
    <source>
        <dbReference type="ARBA" id="ARBA00023163"/>
    </source>
</evidence>
<dbReference type="InterPro" id="IPR011711">
    <property type="entry name" value="GntR_C"/>
</dbReference>
<dbReference type="SMART" id="SM00895">
    <property type="entry name" value="FCD"/>
    <property type="match status" value="1"/>
</dbReference>
<dbReference type="PROSITE" id="PS50949">
    <property type="entry name" value="HTH_GNTR"/>
    <property type="match status" value="1"/>
</dbReference>
<evidence type="ECO:0000256" key="2">
    <source>
        <dbReference type="ARBA" id="ARBA00023015"/>
    </source>
</evidence>
<dbReference type="GO" id="GO:0003700">
    <property type="term" value="F:DNA-binding transcription factor activity"/>
    <property type="evidence" value="ECO:0007669"/>
    <property type="project" value="InterPro"/>
</dbReference>
<dbReference type="EMBL" id="CP045871">
    <property type="protein sequence ID" value="QGG79556.1"/>
    <property type="molecule type" value="Genomic_DNA"/>
</dbReference>
<dbReference type="CDD" id="cd07377">
    <property type="entry name" value="WHTH_GntR"/>
    <property type="match status" value="1"/>
</dbReference>
<dbReference type="SMART" id="SM00345">
    <property type="entry name" value="HTH_GNTR"/>
    <property type="match status" value="1"/>
</dbReference>
<dbReference type="KEGG" id="llp:GH975_02820"/>
<keyword evidence="4" id="KW-0804">Transcription</keyword>
<dbReference type="OrthoDB" id="5450856at2"/>
<organism evidence="8 9">
    <name type="scientific">Litorivicinus lipolyticus</name>
    <dbReference type="NCBI Taxonomy" id="418701"/>
    <lineage>
        <taxon>Bacteria</taxon>
        <taxon>Pseudomonadati</taxon>
        <taxon>Pseudomonadota</taxon>
        <taxon>Gammaproteobacteria</taxon>
        <taxon>Oceanospirillales</taxon>
        <taxon>Litorivicinaceae</taxon>
        <taxon>Litorivicinus</taxon>
    </lineage>
</organism>
<feature type="domain" description="HTH gntR-type" evidence="7">
    <location>
        <begin position="5"/>
        <end position="73"/>
    </location>
</feature>
<keyword evidence="1" id="KW-0678">Repressor</keyword>
<dbReference type="PANTHER" id="PTHR43537">
    <property type="entry name" value="TRANSCRIPTIONAL REGULATOR, GNTR FAMILY"/>
    <property type="match status" value="1"/>
</dbReference>
<proteinExistence type="predicted"/>
<accession>A0A5Q2QC18</accession>
<protein>
    <recommendedName>
        <fullName evidence="6">Pyruvate dehydrogenase complex repressor</fullName>
    </recommendedName>
</protein>
<gene>
    <name evidence="8" type="ORF">GH975_02820</name>
</gene>
<dbReference type="Pfam" id="PF00392">
    <property type="entry name" value="GntR"/>
    <property type="match status" value="1"/>
</dbReference>
<dbReference type="Pfam" id="PF07729">
    <property type="entry name" value="FCD"/>
    <property type="match status" value="1"/>
</dbReference>
<dbReference type="PRINTS" id="PR00035">
    <property type="entry name" value="HTHGNTR"/>
</dbReference>
<comment type="function">
    <text evidence="5">Transcriptional repressor for the pyruvate dehydrogenase complex genes aceEF and lpd.</text>
</comment>
<dbReference type="PANTHER" id="PTHR43537:SF34">
    <property type="entry name" value="PYRUVATE DEHYDROGENASE COMPLEX REPRESSOR"/>
    <property type="match status" value="1"/>
</dbReference>
<dbReference type="Gene3D" id="1.20.120.530">
    <property type="entry name" value="GntR ligand-binding domain-like"/>
    <property type="match status" value="1"/>
</dbReference>
<name>A0A5Q2QC18_9GAMM</name>
<keyword evidence="2" id="KW-0805">Transcription regulation</keyword>
<evidence type="ECO:0000256" key="6">
    <source>
        <dbReference type="ARBA" id="ARBA00039592"/>
    </source>
</evidence>
<evidence type="ECO:0000259" key="7">
    <source>
        <dbReference type="PROSITE" id="PS50949"/>
    </source>
</evidence>
<evidence type="ECO:0000256" key="5">
    <source>
        <dbReference type="ARBA" id="ARBA00037357"/>
    </source>
</evidence>
<evidence type="ECO:0000313" key="8">
    <source>
        <dbReference type="EMBL" id="QGG79556.1"/>
    </source>
</evidence>
<dbReference type="GO" id="GO:0003677">
    <property type="term" value="F:DNA binding"/>
    <property type="evidence" value="ECO:0007669"/>
    <property type="project" value="UniProtKB-KW"/>
</dbReference>
<dbReference type="Proteomes" id="UP000388235">
    <property type="component" value="Chromosome"/>
</dbReference>
<dbReference type="InterPro" id="IPR008920">
    <property type="entry name" value="TF_FadR/GntR_C"/>
</dbReference>
<dbReference type="SUPFAM" id="SSF46785">
    <property type="entry name" value="Winged helix' DNA-binding domain"/>
    <property type="match status" value="1"/>
</dbReference>
<evidence type="ECO:0000313" key="9">
    <source>
        <dbReference type="Proteomes" id="UP000388235"/>
    </source>
</evidence>
<keyword evidence="9" id="KW-1185">Reference proteome</keyword>